<accession>A0A5C3LK28</accession>
<name>A0A5C3LK28_9AGAR</name>
<sequence>MSSRECQKLDWDNHKIQCNETGRRAEEISRALNVDPPTTVPTTAREINDALVRWIELQRPIIILSSIHALRLQSTPERCFSDVFVITLKSNFSNLVNSPTTSFLVEYAHTQSLESFFGDRSSSYRLMDEQLLVQSRDIRADGGFGIVMIAINVPQFSQSHTLPFACTKAVMPELSCMKWNSHWKQHLMDTVASGLIGLAPDV</sequence>
<dbReference type="OrthoDB" id="2952748at2759"/>
<evidence type="ECO:0000313" key="2">
    <source>
        <dbReference type="Proteomes" id="UP000308652"/>
    </source>
</evidence>
<keyword evidence="2" id="KW-1185">Reference proteome</keyword>
<protein>
    <submittedName>
        <fullName evidence="1">Uncharacterized protein</fullName>
    </submittedName>
</protein>
<dbReference type="STRING" id="68775.A0A5C3LK28"/>
<proteinExistence type="predicted"/>
<dbReference type="EMBL" id="ML213669">
    <property type="protein sequence ID" value="TFK32613.1"/>
    <property type="molecule type" value="Genomic_DNA"/>
</dbReference>
<reference evidence="1 2" key="1">
    <citation type="journal article" date="2019" name="Nat. Ecol. Evol.">
        <title>Megaphylogeny resolves global patterns of mushroom evolution.</title>
        <authorList>
            <person name="Varga T."/>
            <person name="Krizsan K."/>
            <person name="Foldi C."/>
            <person name="Dima B."/>
            <person name="Sanchez-Garcia M."/>
            <person name="Sanchez-Ramirez S."/>
            <person name="Szollosi G.J."/>
            <person name="Szarkandi J.G."/>
            <person name="Papp V."/>
            <person name="Albert L."/>
            <person name="Andreopoulos W."/>
            <person name="Angelini C."/>
            <person name="Antonin V."/>
            <person name="Barry K.W."/>
            <person name="Bougher N.L."/>
            <person name="Buchanan P."/>
            <person name="Buyck B."/>
            <person name="Bense V."/>
            <person name="Catcheside P."/>
            <person name="Chovatia M."/>
            <person name="Cooper J."/>
            <person name="Damon W."/>
            <person name="Desjardin D."/>
            <person name="Finy P."/>
            <person name="Geml J."/>
            <person name="Haridas S."/>
            <person name="Hughes K."/>
            <person name="Justo A."/>
            <person name="Karasinski D."/>
            <person name="Kautmanova I."/>
            <person name="Kiss B."/>
            <person name="Kocsube S."/>
            <person name="Kotiranta H."/>
            <person name="LaButti K.M."/>
            <person name="Lechner B.E."/>
            <person name="Liimatainen K."/>
            <person name="Lipzen A."/>
            <person name="Lukacs Z."/>
            <person name="Mihaltcheva S."/>
            <person name="Morgado L.N."/>
            <person name="Niskanen T."/>
            <person name="Noordeloos M.E."/>
            <person name="Ohm R.A."/>
            <person name="Ortiz-Santana B."/>
            <person name="Ovrebo C."/>
            <person name="Racz N."/>
            <person name="Riley R."/>
            <person name="Savchenko A."/>
            <person name="Shiryaev A."/>
            <person name="Soop K."/>
            <person name="Spirin V."/>
            <person name="Szebenyi C."/>
            <person name="Tomsovsky M."/>
            <person name="Tulloss R.E."/>
            <person name="Uehling J."/>
            <person name="Grigoriev I.V."/>
            <person name="Vagvolgyi C."/>
            <person name="Papp T."/>
            <person name="Martin F.M."/>
            <person name="Miettinen O."/>
            <person name="Hibbett D.S."/>
            <person name="Nagy L.G."/>
        </authorList>
    </citation>
    <scope>NUCLEOTIDE SEQUENCE [LARGE SCALE GENOMIC DNA]</scope>
    <source>
        <strain evidence="1 2">CBS 166.37</strain>
    </source>
</reference>
<organism evidence="1 2">
    <name type="scientific">Crucibulum laeve</name>
    <dbReference type="NCBI Taxonomy" id="68775"/>
    <lineage>
        <taxon>Eukaryota</taxon>
        <taxon>Fungi</taxon>
        <taxon>Dikarya</taxon>
        <taxon>Basidiomycota</taxon>
        <taxon>Agaricomycotina</taxon>
        <taxon>Agaricomycetes</taxon>
        <taxon>Agaricomycetidae</taxon>
        <taxon>Agaricales</taxon>
        <taxon>Agaricineae</taxon>
        <taxon>Nidulariaceae</taxon>
        <taxon>Crucibulum</taxon>
    </lineage>
</organism>
<gene>
    <name evidence="1" type="ORF">BDQ12DRAFT_728531</name>
</gene>
<dbReference type="Proteomes" id="UP000308652">
    <property type="component" value="Unassembled WGS sequence"/>
</dbReference>
<dbReference type="AlphaFoldDB" id="A0A5C3LK28"/>
<evidence type="ECO:0000313" key="1">
    <source>
        <dbReference type="EMBL" id="TFK32613.1"/>
    </source>
</evidence>